<dbReference type="OrthoDB" id="110209at2"/>
<feature type="active site" description="Nucleophile" evidence="8 9">
    <location>
        <position position="51"/>
    </location>
</feature>
<evidence type="ECO:0000259" key="15">
    <source>
        <dbReference type="Pfam" id="PF01488"/>
    </source>
</evidence>
<dbReference type="HOGENOM" id="CLU_035113_2_2_7"/>
<dbReference type="KEGG" id="nsa:Nitsa_0900"/>
<dbReference type="GO" id="GO:0019353">
    <property type="term" value="P:protoporphyrinogen IX biosynthetic process from glutamate"/>
    <property type="evidence" value="ECO:0007669"/>
    <property type="project" value="TreeGrafter"/>
</dbReference>
<feature type="domain" description="Tetrapyrrole biosynthesis glutamyl-tRNA reductase dimerisation" evidence="14">
    <location>
        <begin position="316"/>
        <end position="413"/>
    </location>
</feature>
<dbReference type="AlphaFoldDB" id="E6X316"/>
<evidence type="ECO:0000256" key="7">
    <source>
        <dbReference type="ARBA" id="ARBA00047464"/>
    </source>
</evidence>
<comment type="subunit">
    <text evidence="8">Homodimer.</text>
</comment>
<evidence type="ECO:0000313" key="17">
    <source>
        <dbReference type="EMBL" id="ADV46160.1"/>
    </source>
</evidence>
<dbReference type="Pfam" id="PF01488">
    <property type="entry name" value="Shikimate_DH"/>
    <property type="match status" value="1"/>
</dbReference>
<evidence type="ECO:0000256" key="6">
    <source>
        <dbReference type="ARBA" id="ARBA00023244"/>
    </source>
</evidence>
<sequence>MHYQVVSFNYKHCSLEERERLAFKNDDEIREFLQTLVAFDFMLEAFVINTCNRIEVVTASRDNFATFHAVLGLLSRTRGVNFYELEKSAKRYEDEEAVRHLFSVVSSLDSLVIGEAQITGQVKQGFKLSYDNGTAGRELNRVLSYAVKCAAEVRNATNISENPISIASVAVAQAQDLMGGTLAGMTGVVVGTGEMGRLAAKHLLRAGADVLLVSRTRAHAEALAEELGENVRVGSMERLEDYINRYRLLFSATASPEPIITPAMVEAKDLNRIWFDMAIPRDIAEICEADIRIFRIDDLQAISKNNHALRQEQALRASEIVERYVEEFYRWLQALSIEPVIRQMRLEIEAVIDEEIARALRKGYIPAESAENVRHLVAQSFDKYLHRPTKNLRGISKESDGSRAIEAIKTIFEIDTSDVDPKQYKNQSKES</sequence>
<evidence type="ECO:0000259" key="14">
    <source>
        <dbReference type="Pfam" id="PF00745"/>
    </source>
</evidence>
<dbReference type="PANTHER" id="PTHR43013:SF1">
    <property type="entry name" value="GLUTAMYL-TRNA REDUCTASE"/>
    <property type="match status" value="1"/>
</dbReference>
<keyword evidence="18" id="KW-1185">Reference proteome</keyword>
<evidence type="ECO:0000256" key="10">
    <source>
        <dbReference type="PIRSR" id="PIRSR000445-2"/>
    </source>
</evidence>
<dbReference type="GO" id="GO:0008883">
    <property type="term" value="F:glutamyl-tRNA reductase activity"/>
    <property type="evidence" value="ECO:0007669"/>
    <property type="project" value="UniProtKB-UniRule"/>
</dbReference>
<comment type="catalytic activity">
    <reaction evidence="7 8 13">
        <text>(S)-4-amino-5-oxopentanoate + tRNA(Glu) + NADP(+) = L-glutamyl-tRNA(Glu) + NADPH + H(+)</text>
        <dbReference type="Rhea" id="RHEA:12344"/>
        <dbReference type="Rhea" id="RHEA-COMP:9663"/>
        <dbReference type="Rhea" id="RHEA-COMP:9680"/>
        <dbReference type="ChEBI" id="CHEBI:15378"/>
        <dbReference type="ChEBI" id="CHEBI:57501"/>
        <dbReference type="ChEBI" id="CHEBI:57783"/>
        <dbReference type="ChEBI" id="CHEBI:58349"/>
        <dbReference type="ChEBI" id="CHEBI:78442"/>
        <dbReference type="ChEBI" id="CHEBI:78520"/>
        <dbReference type="EC" id="1.2.1.70"/>
    </reaction>
</comment>
<feature type="binding site" evidence="8 10">
    <location>
        <begin position="115"/>
        <end position="117"/>
    </location>
    <ligand>
        <name>substrate</name>
    </ligand>
</feature>
<feature type="domain" description="Quinate/shikimate 5-dehydrogenase/glutamyl-tRNA reductase" evidence="15">
    <location>
        <begin position="178"/>
        <end position="302"/>
    </location>
</feature>
<dbReference type="SUPFAM" id="SSF51735">
    <property type="entry name" value="NAD(P)-binding Rossmann-fold domains"/>
    <property type="match status" value="1"/>
</dbReference>
<evidence type="ECO:0000256" key="11">
    <source>
        <dbReference type="PIRSR" id="PIRSR000445-3"/>
    </source>
</evidence>
<dbReference type="GO" id="GO:0050661">
    <property type="term" value="F:NADP binding"/>
    <property type="evidence" value="ECO:0007669"/>
    <property type="project" value="InterPro"/>
</dbReference>
<dbReference type="FunFam" id="3.30.460.30:FF:000001">
    <property type="entry name" value="Glutamyl-tRNA reductase"/>
    <property type="match status" value="1"/>
</dbReference>
<dbReference type="eggNOG" id="COG0373">
    <property type="taxonomic scope" value="Bacteria"/>
</dbReference>
<feature type="binding site" evidence="8 11">
    <location>
        <begin position="191"/>
        <end position="196"/>
    </location>
    <ligand>
        <name>NADP(+)</name>
        <dbReference type="ChEBI" id="CHEBI:58349"/>
    </ligand>
</feature>
<dbReference type="STRING" id="749222.Nitsa_0900"/>
<evidence type="ECO:0000256" key="4">
    <source>
        <dbReference type="ARBA" id="ARBA00022857"/>
    </source>
</evidence>
<dbReference type="CDD" id="cd05213">
    <property type="entry name" value="NAD_bind_Glutamyl_tRNA_reduct"/>
    <property type="match status" value="1"/>
</dbReference>
<feature type="domain" description="Glutamyl-tRNA reductase N-terminal" evidence="16">
    <location>
        <begin position="6"/>
        <end position="157"/>
    </location>
</feature>
<keyword evidence="6 8" id="KW-0627">Porphyrin biosynthesis</keyword>
<dbReference type="Proteomes" id="UP000008633">
    <property type="component" value="Chromosome"/>
</dbReference>
<dbReference type="Pfam" id="PF00745">
    <property type="entry name" value="GlutR_dimer"/>
    <property type="match status" value="1"/>
</dbReference>
<dbReference type="InterPro" id="IPR006151">
    <property type="entry name" value="Shikm_DH/Glu-tRNA_Rdtase"/>
</dbReference>
<organism evidence="17 18">
    <name type="scientific">Nitratifractor salsuginis (strain DSM 16511 / JCM 12458 / E9I37-1)</name>
    <dbReference type="NCBI Taxonomy" id="749222"/>
    <lineage>
        <taxon>Bacteria</taxon>
        <taxon>Pseudomonadati</taxon>
        <taxon>Campylobacterota</taxon>
        <taxon>Epsilonproteobacteria</taxon>
        <taxon>Campylobacterales</taxon>
        <taxon>Sulfurovaceae</taxon>
        <taxon>Nitratifractor</taxon>
    </lineage>
</organism>
<dbReference type="PROSITE" id="PS00747">
    <property type="entry name" value="GLUTR"/>
    <property type="match status" value="1"/>
</dbReference>
<dbReference type="InterPro" id="IPR015896">
    <property type="entry name" value="4pyrrol_synth_GluRdtase_dimer"/>
</dbReference>
<dbReference type="PIRSF" id="PIRSF000445">
    <property type="entry name" value="4pyrrol_synth_GluRdtase"/>
    <property type="match status" value="1"/>
</dbReference>
<evidence type="ECO:0000259" key="16">
    <source>
        <dbReference type="Pfam" id="PF05201"/>
    </source>
</evidence>
<protein>
    <recommendedName>
        <fullName evidence="3 8">Glutamyl-tRNA reductase</fullName>
        <shortName evidence="8">GluTR</shortName>
        <ecNumber evidence="3 8">1.2.1.70</ecNumber>
    </recommendedName>
</protein>
<name>E6X316_NITSE</name>
<dbReference type="EMBL" id="CP002452">
    <property type="protein sequence ID" value="ADV46160.1"/>
    <property type="molecule type" value="Genomic_DNA"/>
</dbReference>
<dbReference type="PANTHER" id="PTHR43013">
    <property type="entry name" value="GLUTAMYL-TRNA REDUCTASE"/>
    <property type="match status" value="1"/>
</dbReference>
<dbReference type="SUPFAM" id="SSF69075">
    <property type="entry name" value="Glutamyl tRNA-reductase dimerization domain"/>
    <property type="match status" value="1"/>
</dbReference>
<dbReference type="InterPro" id="IPR036291">
    <property type="entry name" value="NAD(P)-bd_dom_sf"/>
</dbReference>
<evidence type="ECO:0000313" key="18">
    <source>
        <dbReference type="Proteomes" id="UP000008633"/>
    </source>
</evidence>
<comment type="domain">
    <text evidence="8">Possesses an unusual extended V-shaped dimeric structure with each monomer consisting of three distinct domains arranged along a curved 'spinal' alpha-helix. The N-terminal catalytic domain specifically recognizes the glutamate moiety of the substrate. The second domain is the NADPH-binding domain, and the third C-terminal domain is responsible for dimerization.</text>
</comment>
<evidence type="ECO:0000256" key="3">
    <source>
        <dbReference type="ARBA" id="ARBA00012970"/>
    </source>
</evidence>
<dbReference type="InterPro" id="IPR018214">
    <property type="entry name" value="GluRdtase_CS"/>
</dbReference>
<dbReference type="Gene3D" id="3.40.50.720">
    <property type="entry name" value="NAD(P)-binding Rossmann-like Domain"/>
    <property type="match status" value="1"/>
</dbReference>
<keyword evidence="4 8" id="KW-0521">NADP</keyword>
<feature type="site" description="Important for activity" evidence="8 12">
    <location>
        <position position="100"/>
    </location>
</feature>
<dbReference type="InterPro" id="IPR036343">
    <property type="entry name" value="GluRdtase_N_sf"/>
</dbReference>
<evidence type="ECO:0000256" key="12">
    <source>
        <dbReference type="PIRSR" id="PIRSR000445-4"/>
    </source>
</evidence>
<accession>E6X316</accession>
<gene>
    <name evidence="8" type="primary">hemA</name>
    <name evidence="17" type="ordered locus">Nitsa_0900</name>
</gene>
<dbReference type="InterPro" id="IPR036453">
    <property type="entry name" value="GluRdtase_dimer_dom_sf"/>
</dbReference>
<dbReference type="SUPFAM" id="SSF69742">
    <property type="entry name" value="Glutamyl tRNA-reductase catalytic, N-terminal domain"/>
    <property type="match status" value="1"/>
</dbReference>
<dbReference type="Gene3D" id="3.30.460.30">
    <property type="entry name" value="Glutamyl-tRNA reductase, N-terminal domain"/>
    <property type="match status" value="1"/>
</dbReference>
<dbReference type="HAMAP" id="MF_00087">
    <property type="entry name" value="Glu_tRNA_reductase"/>
    <property type="match status" value="1"/>
</dbReference>
<comment type="miscellaneous">
    <text evidence="8">During catalysis, the active site Cys acts as a nucleophile attacking the alpha-carbonyl group of tRNA-bound glutamate with the formation of a thioester intermediate between enzyme and glutamate, and the concomitant release of tRNA(Glu). The thioester intermediate is finally reduced by direct hydride transfer from NADPH, to form the product GSA.</text>
</comment>
<dbReference type="UniPathway" id="UPA00251">
    <property type="reaction ID" value="UER00316"/>
</dbReference>
<feature type="binding site" evidence="8 10">
    <location>
        <begin position="50"/>
        <end position="53"/>
    </location>
    <ligand>
        <name>substrate</name>
    </ligand>
</feature>
<reference evidence="17 18" key="1">
    <citation type="journal article" date="2011" name="Stand. Genomic Sci.">
        <title>Complete genome sequence of Nitratifractor salsuginis type strain (E9I37-1).</title>
        <authorList>
            <person name="Anderson I."/>
            <person name="Sikorski J."/>
            <person name="Zeytun A."/>
            <person name="Nolan M."/>
            <person name="Lapidus A."/>
            <person name="Lucas S."/>
            <person name="Hammon N."/>
            <person name="Deshpande S."/>
            <person name="Cheng J.F."/>
            <person name="Tapia R."/>
            <person name="Han C."/>
            <person name="Goodwin L."/>
            <person name="Pitluck S."/>
            <person name="Liolios K."/>
            <person name="Pagani I."/>
            <person name="Ivanova N."/>
            <person name="Huntemann M."/>
            <person name="Mavromatis K."/>
            <person name="Ovchinikova G."/>
            <person name="Pati A."/>
            <person name="Chen A."/>
            <person name="Palaniappan K."/>
            <person name="Land M."/>
            <person name="Hauser L."/>
            <person name="Brambilla E.M."/>
            <person name="Ngatchou-Djao O.D."/>
            <person name="Rohde M."/>
            <person name="Tindall B.J."/>
            <person name="Goker M."/>
            <person name="Detter J.C."/>
            <person name="Woyke T."/>
            <person name="Bristow J."/>
            <person name="Eisen J.A."/>
            <person name="Markowitz V."/>
            <person name="Hugenholtz P."/>
            <person name="Klenk H.P."/>
            <person name="Kyrpides N.C."/>
        </authorList>
    </citation>
    <scope>NUCLEOTIDE SEQUENCE [LARGE SCALE GENOMIC DNA]</scope>
    <source>
        <strain evidence="18">DSM 16511 / JCM 12458 / E9I37-1</strain>
    </source>
</reference>
<evidence type="ECO:0000256" key="5">
    <source>
        <dbReference type="ARBA" id="ARBA00023002"/>
    </source>
</evidence>
<feature type="binding site" evidence="8 10">
    <location>
        <position position="121"/>
    </location>
    <ligand>
        <name>substrate</name>
    </ligand>
</feature>
<dbReference type="RefSeq" id="WP_013553854.1">
    <property type="nucleotide sequence ID" value="NC_014935.1"/>
</dbReference>
<dbReference type="InterPro" id="IPR000343">
    <property type="entry name" value="4pyrrol_synth_GluRdtase"/>
</dbReference>
<keyword evidence="5 8" id="KW-0560">Oxidoreductase</keyword>
<comment type="pathway">
    <text evidence="1 8 13">Porphyrin-containing compound metabolism; protoporphyrin-IX biosynthesis; 5-aminolevulinate from L-glutamyl-tRNA(Glu): step 1/2.</text>
</comment>
<evidence type="ECO:0000256" key="13">
    <source>
        <dbReference type="RuleBase" id="RU000584"/>
    </source>
</evidence>
<dbReference type="NCBIfam" id="TIGR01035">
    <property type="entry name" value="hemA"/>
    <property type="match status" value="1"/>
</dbReference>
<feature type="binding site" evidence="8 10">
    <location>
        <position position="110"/>
    </location>
    <ligand>
        <name>substrate</name>
    </ligand>
</feature>
<evidence type="ECO:0000256" key="1">
    <source>
        <dbReference type="ARBA" id="ARBA00005059"/>
    </source>
</evidence>
<reference evidence="18" key="2">
    <citation type="submission" date="2011-01" db="EMBL/GenBank/DDBJ databases">
        <title>The complete genome of Nitratifractor salsuginis DSM 16511.</title>
        <authorList>
            <consortium name="US DOE Joint Genome Institute (JGI-PGF)"/>
            <person name="Lucas S."/>
            <person name="Copeland A."/>
            <person name="Lapidus A."/>
            <person name="Bruce D."/>
            <person name="Goodwin L."/>
            <person name="Pitluck S."/>
            <person name="Kyrpides N."/>
            <person name="Mavromatis K."/>
            <person name="Ivanova N."/>
            <person name="Mikhailova N."/>
            <person name="Zeytun A."/>
            <person name="Detter J.C."/>
            <person name="Tapia R."/>
            <person name="Han C."/>
            <person name="Land M."/>
            <person name="Hauser L."/>
            <person name="Markowitz V."/>
            <person name="Cheng J.-F."/>
            <person name="Hugenholtz P."/>
            <person name="Woyke T."/>
            <person name="Wu D."/>
            <person name="Tindall B."/>
            <person name="Schuetze A."/>
            <person name="Brambilla E."/>
            <person name="Klenk H.-P."/>
            <person name="Eisen J.A."/>
        </authorList>
    </citation>
    <scope>NUCLEOTIDE SEQUENCE [LARGE SCALE GENOMIC DNA]</scope>
    <source>
        <strain evidence="18">DSM 16511 / JCM 12458 / E9I37-1</strain>
    </source>
</reference>
<dbReference type="EC" id="1.2.1.70" evidence="3 8"/>
<comment type="function">
    <text evidence="8">Catalyzes the NADPH-dependent reduction of glutamyl-tRNA(Glu) to glutamate 1-semialdehyde (GSA).</text>
</comment>
<comment type="similarity">
    <text evidence="2 8 13">Belongs to the glutamyl-tRNA reductase family.</text>
</comment>
<evidence type="ECO:0000256" key="8">
    <source>
        <dbReference type="HAMAP-Rule" id="MF_00087"/>
    </source>
</evidence>
<evidence type="ECO:0000256" key="2">
    <source>
        <dbReference type="ARBA" id="ARBA00005916"/>
    </source>
</evidence>
<dbReference type="InterPro" id="IPR015895">
    <property type="entry name" value="4pyrrol_synth_GluRdtase_N"/>
</dbReference>
<evidence type="ECO:0000256" key="9">
    <source>
        <dbReference type="PIRSR" id="PIRSR000445-1"/>
    </source>
</evidence>
<proteinExistence type="inferred from homology"/>
<dbReference type="Pfam" id="PF05201">
    <property type="entry name" value="GlutR_N"/>
    <property type="match status" value="1"/>
</dbReference>